<evidence type="ECO:0000256" key="1">
    <source>
        <dbReference type="SAM" id="MobiDB-lite"/>
    </source>
</evidence>
<accession>A0ABM3RT53</accession>
<protein>
    <submittedName>
        <fullName evidence="3">Uncharacterized protein</fullName>
    </submittedName>
</protein>
<reference evidence="3" key="2">
    <citation type="submission" date="2025-08" db="UniProtKB">
        <authorList>
            <consortium name="RefSeq"/>
        </authorList>
    </citation>
    <scope>IDENTIFICATION</scope>
    <source>
        <tissue evidence="3">Leaf</tissue>
    </source>
</reference>
<gene>
    <name evidence="3" type="primary">LOC130472223</name>
</gene>
<feature type="region of interest" description="Disordered" evidence="1">
    <location>
        <begin position="67"/>
        <end position="267"/>
    </location>
</feature>
<name>A0ABM3RT53_SPIOL</name>
<feature type="compositionally biased region" description="Basic and acidic residues" evidence="1">
    <location>
        <begin position="230"/>
        <end position="240"/>
    </location>
</feature>
<dbReference type="Proteomes" id="UP000813463">
    <property type="component" value="Chromosome 4"/>
</dbReference>
<dbReference type="RefSeq" id="XP_056698705.1">
    <property type="nucleotide sequence ID" value="XM_056842727.1"/>
</dbReference>
<feature type="compositionally biased region" description="Basic and acidic residues" evidence="1">
    <location>
        <begin position="176"/>
        <end position="187"/>
    </location>
</feature>
<proteinExistence type="predicted"/>
<evidence type="ECO:0000313" key="2">
    <source>
        <dbReference type="Proteomes" id="UP000813463"/>
    </source>
</evidence>
<feature type="compositionally biased region" description="Basic and acidic residues" evidence="1">
    <location>
        <begin position="72"/>
        <end position="96"/>
    </location>
</feature>
<keyword evidence="2" id="KW-1185">Reference proteome</keyword>
<organism evidence="2 3">
    <name type="scientific">Spinacia oleracea</name>
    <name type="common">Spinach</name>
    <dbReference type="NCBI Taxonomy" id="3562"/>
    <lineage>
        <taxon>Eukaryota</taxon>
        <taxon>Viridiplantae</taxon>
        <taxon>Streptophyta</taxon>
        <taxon>Embryophyta</taxon>
        <taxon>Tracheophyta</taxon>
        <taxon>Spermatophyta</taxon>
        <taxon>Magnoliopsida</taxon>
        <taxon>eudicotyledons</taxon>
        <taxon>Gunneridae</taxon>
        <taxon>Pentapetalae</taxon>
        <taxon>Caryophyllales</taxon>
        <taxon>Chenopodiaceae</taxon>
        <taxon>Chenopodioideae</taxon>
        <taxon>Anserineae</taxon>
        <taxon>Spinacia</taxon>
    </lineage>
</organism>
<reference evidence="2" key="1">
    <citation type="journal article" date="2021" name="Nat. Commun.">
        <title>Genomic analyses provide insights into spinach domestication and the genetic basis of agronomic traits.</title>
        <authorList>
            <person name="Cai X."/>
            <person name="Sun X."/>
            <person name="Xu C."/>
            <person name="Sun H."/>
            <person name="Wang X."/>
            <person name="Ge C."/>
            <person name="Zhang Z."/>
            <person name="Wang Q."/>
            <person name="Fei Z."/>
            <person name="Jiao C."/>
            <person name="Wang Q."/>
        </authorList>
    </citation>
    <scope>NUCLEOTIDE SEQUENCE [LARGE SCALE GENOMIC DNA]</scope>
    <source>
        <strain evidence="2">cv. Varoflay</strain>
    </source>
</reference>
<evidence type="ECO:0000313" key="3">
    <source>
        <dbReference type="RefSeq" id="XP_056698705.1"/>
    </source>
</evidence>
<sequence length="267" mass="30351">MADAELIGLNMTNRVSDDRPRVETPVVARLIAENLPGSSNAAPITPEQVAGYMNLMKNLLEAFSQAATPRVEPVRQENRAEPSRETLRRHKTGETRSHRKSNVWRREDAPSQMRRRSPPRGSVRTPRSWERLRTDWEEEEEWNSKNAQERHPSWFVAEQEESSGSSRSEYAPRPPKMIENEQPRLRSEVVLPPPRSFEGRSPTRAQSRRSSPHNGRGPHPTRPSTGRSPPRKERSRHDAGGHTGQHPSDIMIPEGSPFTPGILEEPL</sequence>
<dbReference type="GeneID" id="130472223"/>